<reference evidence="1" key="1">
    <citation type="submission" date="2020-08" db="EMBL/GenBank/DDBJ databases">
        <title>Multicomponent nature underlies the extraordinary mechanical properties of spider dragline silk.</title>
        <authorList>
            <person name="Kono N."/>
            <person name="Nakamura H."/>
            <person name="Mori M."/>
            <person name="Yoshida Y."/>
            <person name="Ohtoshi R."/>
            <person name="Malay A.D."/>
            <person name="Moran D.A.P."/>
            <person name="Tomita M."/>
            <person name="Numata K."/>
            <person name="Arakawa K."/>
        </authorList>
    </citation>
    <scope>NUCLEOTIDE SEQUENCE</scope>
</reference>
<dbReference type="AlphaFoldDB" id="A0A8X6T982"/>
<accession>A0A8X6T982</accession>
<evidence type="ECO:0000313" key="1">
    <source>
        <dbReference type="EMBL" id="GFS83636.1"/>
    </source>
</evidence>
<dbReference type="EMBL" id="BMAW01003446">
    <property type="protein sequence ID" value="GFS83636.1"/>
    <property type="molecule type" value="Genomic_DNA"/>
</dbReference>
<comment type="caution">
    <text evidence="1">The sequence shown here is derived from an EMBL/GenBank/DDBJ whole genome shotgun (WGS) entry which is preliminary data.</text>
</comment>
<protein>
    <submittedName>
        <fullName evidence="1">Uncharacterized protein</fullName>
    </submittedName>
</protein>
<organism evidence="1 2">
    <name type="scientific">Nephila pilipes</name>
    <name type="common">Giant wood spider</name>
    <name type="synonym">Nephila maculata</name>
    <dbReference type="NCBI Taxonomy" id="299642"/>
    <lineage>
        <taxon>Eukaryota</taxon>
        <taxon>Metazoa</taxon>
        <taxon>Ecdysozoa</taxon>
        <taxon>Arthropoda</taxon>
        <taxon>Chelicerata</taxon>
        <taxon>Arachnida</taxon>
        <taxon>Araneae</taxon>
        <taxon>Araneomorphae</taxon>
        <taxon>Entelegynae</taxon>
        <taxon>Araneoidea</taxon>
        <taxon>Nephilidae</taxon>
        <taxon>Nephila</taxon>
    </lineage>
</organism>
<evidence type="ECO:0000313" key="2">
    <source>
        <dbReference type="Proteomes" id="UP000887013"/>
    </source>
</evidence>
<keyword evidence="2" id="KW-1185">Reference proteome</keyword>
<name>A0A8X6T982_NEPPI</name>
<dbReference type="OrthoDB" id="6424295at2759"/>
<gene>
    <name evidence="1" type="primary">AVEN_234009_1</name>
    <name evidence="1" type="ORF">NPIL_362111</name>
</gene>
<proteinExistence type="predicted"/>
<dbReference type="Proteomes" id="UP000887013">
    <property type="component" value="Unassembled WGS sequence"/>
</dbReference>
<sequence>MSISVIENNLTAIIKSTLLKITVDDAISKEEYCNLFIDLISLYSRLQQLPNFFVKLLLALTDTMKENSLGQCVSRGQVYPEILKAVTVHFHELPFGQIIELWKIFSETYATFINMSQVFPPGKGAVLFLAQFFSSLLLHPKLFDAFVPSVMYSEFGNLIRYTRKELKKNMHILYDENKESFLNFMGQSENIL</sequence>